<sequence>MVKLHWLTASGSLESYRQQITDEFDLAIESVGTFCHLPALDVLVQRVVSGTIPELGLSGRAWGPHLFSMFFDPDNPNFINSIKNGALCRQIVHEMHHCLRMGTVGYGSTLGEALVSEGLAGHFVRYVLGTEPELWERAVTTEYLRLLPVTEQLLKMPYYDHAEWFFGTGKYPKWLGYSLGYHLVNIWLYSGSKDTDIRINVEADEVISSFISNGCVI</sequence>
<protein>
    <recommendedName>
        <fullName evidence="1">DUF2268 domain-containing protein</fullName>
    </recommendedName>
</protein>
<proteinExistence type="predicted"/>
<evidence type="ECO:0000313" key="3">
    <source>
        <dbReference type="Proteomes" id="UP000659084"/>
    </source>
</evidence>
<dbReference type="Pfam" id="PF10026">
    <property type="entry name" value="DUF2268"/>
    <property type="match status" value="1"/>
</dbReference>
<dbReference type="InterPro" id="IPR018728">
    <property type="entry name" value="DUF2268"/>
</dbReference>
<dbReference type="RefSeq" id="WP_179253181.1">
    <property type="nucleotide sequence ID" value="NZ_JACBIV010000015.1"/>
</dbReference>
<evidence type="ECO:0000259" key="1">
    <source>
        <dbReference type="Pfam" id="PF10026"/>
    </source>
</evidence>
<feature type="domain" description="DUF2268" evidence="1">
    <location>
        <begin position="84"/>
        <end position="207"/>
    </location>
</feature>
<dbReference type="AlphaFoldDB" id="A0AAW3WSS0"/>
<evidence type="ECO:0000313" key="2">
    <source>
        <dbReference type="EMBL" id="MBC3213775.1"/>
    </source>
</evidence>
<gene>
    <name evidence="2" type="ORF">H8J20_16630</name>
</gene>
<accession>A0AAW3WSS0</accession>
<dbReference type="Proteomes" id="UP000659084">
    <property type="component" value="Unassembled WGS sequence"/>
</dbReference>
<organism evidence="2 3">
    <name type="scientific">Serratia fonticola</name>
    <dbReference type="NCBI Taxonomy" id="47917"/>
    <lineage>
        <taxon>Bacteria</taxon>
        <taxon>Pseudomonadati</taxon>
        <taxon>Pseudomonadota</taxon>
        <taxon>Gammaproteobacteria</taxon>
        <taxon>Enterobacterales</taxon>
        <taxon>Yersiniaceae</taxon>
        <taxon>Serratia</taxon>
    </lineage>
</organism>
<name>A0AAW3WSS0_SERFO</name>
<reference evidence="2" key="1">
    <citation type="submission" date="2020-08" db="EMBL/GenBank/DDBJ databases">
        <title>Food and environmental bacterial isolates.</title>
        <authorList>
            <person name="Richter L."/>
            <person name="Du Plessis E.M."/>
            <person name="Duvenage S."/>
            <person name="Allam M."/>
            <person name="Korsten L."/>
        </authorList>
    </citation>
    <scope>NUCLEOTIDE SEQUENCE</scope>
    <source>
        <strain evidence="2">UPMP2127</strain>
    </source>
</reference>
<dbReference type="EMBL" id="JACNYO010000017">
    <property type="protein sequence ID" value="MBC3213775.1"/>
    <property type="molecule type" value="Genomic_DNA"/>
</dbReference>
<comment type="caution">
    <text evidence="2">The sequence shown here is derived from an EMBL/GenBank/DDBJ whole genome shotgun (WGS) entry which is preliminary data.</text>
</comment>